<evidence type="ECO:0000256" key="1">
    <source>
        <dbReference type="ARBA" id="ARBA00004496"/>
    </source>
</evidence>
<comment type="subunit">
    <text evidence="10">Forms a ring-shaped head-to-tail homodimer around DNA.</text>
</comment>
<keyword evidence="7 10" id="KW-0235">DNA replication</keyword>
<dbReference type="Pfam" id="PF02767">
    <property type="entry name" value="DNA_pol3_beta_2"/>
    <property type="match status" value="1"/>
</dbReference>
<evidence type="ECO:0000256" key="6">
    <source>
        <dbReference type="ARBA" id="ARBA00022695"/>
    </source>
</evidence>
<dbReference type="NCBIfam" id="TIGR00663">
    <property type="entry name" value="dnan"/>
    <property type="match status" value="1"/>
</dbReference>
<dbReference type="InterPro" id="IPR022637">
    <property type="entry name" value="DNA_polIII_beta_cen"/>
</dbReference>
<comment type="function">
    <text evidence="10">Confers DNA tethering and processivity to DNA polymerases and other proteins. Acts as a clamp, forming a ring around DNA (a reaction catalyzed by the clamp-loading complex) which diffuses in an ATP-independent manner freely and bidirectionally along dsDNA. Initially characterized for its ability to contact the catalytic subunit of DNA polymerase III (Pol III), a complex, multichain enzyme responsible for most of the replicative synthesis in bacteria; Pol III exhibits 3'-5' exonuclease proofreading activity. The beta chain is required for initiation of replication as well as for processivity of DNA replication.</text>
</comment>
<feature type="domain" description="DNA polymerase III beta sliding clamp N-terminal" evidence="11">
    <location>
        <begin position="1"/>
        <end position="117"/>
    </location>
</feature>
<gene>
    <name evidence="14" type="primary">dnaN</name>
    <name evidence="14" type="ORF">H9726_03285</name>
</gene>
<dbReference type="SMART" id="SM00480">
    <property type="entry name" value="POL3Bc"/>
    <property type="match status" value="1"/>
</dbReference>
<dbReference type="SUPFAM" id="SSF55979">
    <property type="entry name" value="DNA clamp"/>
    <property type="match status" value="3"/>
</dbReference>
<dbReference type="Gene3D" id="3.10.150.10">
    <property type="entry name" value="DNA Polymerase III, subunit A, domain 2"/>
    <property type="match status" value="1"/>
</dbReference>
<dbReference type="CDD" id="cd00140">
    <property type="entry name" value="beta_clamp"/>
    <property type="match status" value="1"/>
</dbReference>
<dbReference type="Pfam" id="PF02768">
    <property type="entry name" value="DNA_pol3_beta_3"/>
    <property type="match status" value="1"/>
</dbReference>
<proteinExistence type="inferred from homology"/>
<evidence type="ECO:0000259" key="11">
    <source>
        <dbReference type="Pfam" id="PF00712"/>
    </source>
</evidence>
<keyword evidence="4 10" id="KW-0963">Cytoplasm</keyword>
<name>A0A9D2IIE3_9FIRM</name>
<dbReference type="InterPro" id="IPR001001">
    <property type="entry name" value="DNA_polIII_beta"/>
</dbReference>
<evidence type="ECO:0000256" key="7">
    <source>
        <dbReference type="ARBA" id="ARBA00022705"/>
    </source>
</evidence>
<dbReference type="GO" id="GO:0006271">
    <property type="term" value="P:DNA strand elongation involved in DNA replication"/>
    <property type="evidence" value="ECO:0007669"/>
    <property type="project" value="TreeGrafter"/>
</dbReference>
<evidence type="ECO:0000256" key="5">
    <source>
        <dbReference type="ARBA" id="ARBA00022679"/>
    </source>
</evidence>
<evidence type="ECO:0000256" key="4">
    <source>
        <dbReference type="ARBA" id="ARBA00022490"/>
    </source>
</evidence>
<comment type="subcellular location">
    <subcellularLocation>
        <location evidence="1 10">Cytoplasm</location>
    </subcellularLocation>
</comment>
<comment type="caution">
    <text evidence="14">The sequence shown here is derived from an EMBL/GenBank/DDBJ whole genome shotgun (WGS) entry which is preliminary data.</text>
</comment>
<dbReference type="InterPro" id="IPR022635">
    <property type="entry name" value="DNA_polIII_beta_C"/>
</dbReference>
<dbReference type="GO" id="GO:0008408">
    <property type="term" value="F:3'-5' exonuclease activity"/>
    <property type="evidence" value="ECO:0007669"/>
    <property type="project" value="InterPro"/>
</dbReference>
<feature type="domain" description="DNA polymerase III beta sliding clamp central" evidence="12">
    <location>
        <begin position="128"/>
        <end position="239"/>
    </location>
</feature>
<dbReference type="InterPro" id="IPR022634">
    <property type="entry name" value="DNA_polIII_beta_N"/>
</dbReference>
<reference evidence="14" key="2">
    <citation type="submission" date="2021-04" db="EMBL/GenBank/DDBJ databases">
        <authorList>
            <person name="Gilroy R."/>
        </authorList>
    </citation>
    <scope>NUCLEOTIDE SEQUENCE</scope>
    <source>
        <strain evidence="14">CHK192-19661</strain>
    </source>
</reference>
<evidence type="ECO:0000256" key="9">
    <source>
        <dbReference type="ARBA" id="ARBA00023125"/>
    </source>
</evidence>
<keyword evidence="5 10" id="KW-0808">Transferase</keyword>
<dbReference type="PIRSF" id="PIRSF000804">
    <property type="entry name" value="DNA_pol_III_b"/>
    <property type="match status" value="1"/>
</dbReference>
<keyword evidence="6 10" id="KW-0548">Nucleotidyltransferase</keyword>
<dbReference type="Gene3D" id="3.70.10.10">
    <property type="match status" value="1"/>
</dbReference>
<keyword evidence="9" id="KW-0238">DNA-binding</keyword>
<dbReference type="PANTHER" id="PTHR30478:SF0">
    <property type="entry name" value="BETA SLIDING CLAMP"/>
    <property type="match status" value="1"/>
</dbReference>
<keyword evidence="8 10" id="KW-0239">DNA-directed DNA polymerase</keyword>
<dbReference type="GO" id="GO:0009360">
    <property type="term" value="C:DNA polymerase III complex"/>
    <property type="evidence" value="ECO:0007669"/>
    <property type="project" value="InterPro"/>
</dbReference>
<organism evidence="14 15">
    <name type="scientific">Candidatus Borkfalkia avicola</name>
    <dbReference type="NCBI Taxonomy" id="2838503"/>
    <lineage>
        <taxon>Bacteria</taxon>
        <taxon>Bacillati</taxon>
        <taxon>Bacillota</taxon>
        <taxon>Clostridia</taxon>
        <taxon>Christensenellales</taxon>
        <taxon>Christensenellaceae</taxon>
        <taxon>Candidatus Borkfalkia</taxon>
    </lineage>
</organism>
<evidence type="ECO:0000259" key="13">
    <source>
        <dbReference type="Pfam" id="PF02768"/>
    </source>
</evidence>
<evidence type="ECO:0000256" key="2">
    <source>
        <dbReference type="ARBA" id="ARBA00010752"/>
    </source>
</evidence>
<dbReference type="GO" id="GO:0003677">
    <property type="term" value="F:DNA binding"/>
    <property type="evidence" value="ECO:0007669"/>
    <property type="project" value="UniProtKB-UniRule"/>
</dbReference>
<evidence type="ECO:0000313" key="14">
    <source>
        <dbReference type="EMBL" id="HIZ09493.1"/>
    </source>
</evidence>
<evidence type="ECO:0000256" key="3">
    <source>
        <dbReference type="ARBA" id="ARBA00021035"/>
    </source>
</evidence>
<evidence type="ECO:0000256" key="10">
    <source>
        <dbReference type="PIRNR" id="PIRNR000804"/>
    </source>
</evidence>
<dbReference type="GO" id="GO:0005737">
    <property type="term" value="C:cytoplasm"/>
    <property type="evidence" value="ECO:0007669"/>
    <property type="project" value="UniProtKB-SubCell"/>
</dbReference>
<comment type="similarity">
    <text evidence="2 10">Belongs to the beta sliding clamp family.</text>
</comment>
<accession>A0A9D2IIE3</accession>
<sequence>MKFVCDGTDLSDALMKVTKACSAKTTNPILETVKLSAANDTLTLTATDGELAIRKKIRAEVLDEGAFCVPGKYFADFIKRLENEQITMTSEESTVVIRYGDSVSSMQILSADDFPAIETDVNENRIELSAKDLKELIAKTTFCCAQDDSRPVLKGCLIETKEGCVTFTALDGYRMAVCKKNILSMTGDIRIICPGRTLNEISRMLGSDEENITVYVQKNMLMVSIENTVLTSRLYEGEFVNVSGIVPREFQSEVVVDKNALDESVERAAVLARTDKNSIVVFDIREDSMGVSSNTSIGKVNESVKILLEGKDVTIALNCKYVSECLGAVSDEKVRIGLNGAVSPCVVTPVDGDSYLYLILPVRTTA</sequence>
<dbReference type="GO" id="GO:0003887">
    <property type="term" value="F:DNA-directed DNA polymerase activity"/>
    <property type="evidence" value="ECO:0007669"/>
    <property type="project" value="UniProtKB-UniRule"/>
</dbReference>
<dbReference type="PANTHER" id="PTHR30478">
    <property type="entry name" value="DNA POLYMERASE III SUBUNIT BETA"/>
    <property type="match status" value="1"/>
</dbReference>
<dbReference type="Pfam" id="PF00712">
    <property type="entry name" value="DNA_pol3_beta"/>
    <property type="match status" value="1"/>
</dbReference>
<evidence type="ECO:0000259" key="12">
    <source>
        <dbReference type="Pfam" id="PF02767"/>
    </source>
</evidence>
<dbReference type="Proteomes" id="UP000824025">
    <property type="component" value="Unassembled WGS sequence"/>
</dbReference>
<dbReference type="AlphaFoldDB" id="A0A9D2IIE3"/>
<dbReference type="EMBL" id="DXCF01000018">
    <property type="protein sequence ID" value="HIZ09493.1"/>
    <property type="molecule type" value="Genomic_DNA"/>
</dbReference>
<evidence type="ECO:0000256" key="8">
    <source>
        <dbReference type="ARBA" id="ARBA00022932"/>
    </source>
</evidence>
<reference evidence="14" key="1">
    <citation type="journal article" date="2021" name="PeerJ">
        <title>Extensive microbial diversity within the chicken gut microbiome revealed by metagenomics and culture.</title>
        <authorList>
            <person name="Gilroy R."/>
            <person name="Ravi A."/>
            <person name="Getino M."/>
            <person name="Pursley I."/>
            <person name="Horton D.L."/>
            <person name="Alikhan N.F."/>
            <person name="Baker D."/>
            <person name="Gharbi K."/>
            <person name="Hall N."/>
            <person name="Watson M."/>
            <person name="Adriaenssens E.M."/>
            <person name="Foster-Nyarko E."/>
            <person name="Jarju S."/>
            <person name="Secka A."/>
            <person name="Antonio M."/>
            <person name="Oren A."/>
            <person name="Chaudhuri R.R."/>
            <person name="La Ragione R."/>
            <person name="Hildebrand F."/>
            <person name="Pallen M.J."/>
        </authorList>
    </citation>
    <scope>NUCLEOTIDE SEQUENCE</scope>
    <source>
        <strain evidence="14">CHK192-19661</strain>
    </source>
</reference>
<feature type="domain" description="DNA polymerase III beta sliding clamp C-terminal" evidence="13">
    <location>
        <begin position="245"/>
        <end position="363"/>
    </location>
</feature>
<dbReference type="InterPro" id="IPR046938">
    <property type="entry name" value="DNA_clamp_sf"/>
</dbReference>
<evidence type="ECO:0000313" key="15">
    <source>
        <dbReference type="Proteomes" id="UP000824025"/>
    </source>
</evidence>
<protein>
    <recommendedName>
        <fullName evidence="3 10">Beta sliding clamp</fullName>
    </recommendedName>
</protein>